<name>A0ABY0HKH5_9PEZI</name>
<evidence type="ECO:0000313" key="3">
    <source>
        <dbReference type="Proteomes" id="UP000294003"/>
    </source>
</evidence>
<dbReference type="EMBL" id="QJNS01000025">
    <property type="protein sequence ID" value="RYO92642.1"/>
    <property type="molecule type" value="Genomic_DNA"/>
</dbReference>
<sequence length="256" mass="28302">MGRRLVDVVNPGERDRVVALQRALQEEQGRKEPNYLPPIYGKQETERVIQGLPFSQESVSRFQLDRYDLLTFATPDGQQRSLPLRIGLAKEDSIYFVVILLISRPQPFPLPPSPHNREWSYSAPPQPFTQLTPVSASFGPARQRFGESPRESVFSPTQPDTPATIVPGPSPGLSPNIPSYAASAAVRGEHPSGTYQIPRSELPATRTLPPTEFQLPPIRNRPPMGVPSDPGWSREDRGSRVDIGGLIDKPDTSRGP</sequence>
<comment type="caution">
    <text evidence="2">The sequence shown here is derived from an EMBL/GenBank/DDBJ whole genome shotgun (WGS) entry which is preliminary data.</text>
</comment>
<keyword evidence="3" id="KW-1185">Reference proteome</keyword>
<feature type="region of interest" description="Disordered" evidence="1">
    <location>
        <begin position="141"/>
        <end position="160"/>
    </location>
</feature>
<proteinExistence type="predicted"/>
<gene>
    <name evidence="2" type="ORF">DL762_001545</name>
</gene>
<feature type="region of interest" description="Disordered" evidence="1">
    <location>
        <begin position="186"/>
        <end position="256"/>
    </location>
</feature>
<dbReference type="Proteomes" id="UP000294003">
    <property type="component" value="Unassembled WGS sequence"/>
</dbReference>
<accession>A0ABY0HKH5</accession>
<organism evidence="2 3">
    <name type="scientific">Monosporascus cannonballus</name>
    <dbReference type="NCBI Taxonomy" id="155416"/>
    <lineage>
        <taxon>Eukaryota</taxon>
        <taxon>Fungi</taxon>
        <taxon>Dikarya</taxon>
        <taxon>Ascomycota</taxon>
        <taxon>Pezizomycotina</taxon>
        <taxon>Sordariomycetes</taxon>
        <taxon>Xylariomycetidae</taxon>
        <taxon>Xylariales</taxon>
        <taxon>Xylariales incertae sedis</taxon>
        <taxon>Monosporascus</taxon>
    </lineage>
</organism>
<protein>
    <submittedName>
        <fullName evidence="2">Uncharacterized protein</fullName>
    </submittedName>
</protein>
<evidence type="ECO:0000313" key="2">
    <source>
        <dbReference type="EMBL" id="RYO92642.1"/>
    </source>
</evidence>
<evidence type="ECO:0000256" key="1">
    <source>
        <dbReference type="SAM" id="MobiDB-lite"/>
    </source>
</evidence>
<reference evidence="2 3" key="1">
    <citation type="submission" date="2018-06" db="EMBL/GenBank/DDBJ databases">
        <title>Complete Genomes of Monosporascus.</title>
        <authorList>
            <person name="Robinson A.J."/>
            <person name="Natvig D.O."/>
        </authorList>
    </citation>
    <scope>NUCLEOTIDE SEQUENCE [LARGE SCALE GENOMIC DNA]</scope>
    <source>
        <strain evidence="2 3">CBS 609.92</strain>
    </source>
</reference>